<dbReference type="PANTHER" id="PTHR35399:SF2">
    <property type="entry name" value="DUF839 DOMAIN-CONTAINING PROTEIN"/>
    <property type="match status" value="1"/>
</dbReference>
<dbReference type="Pfam" id="PF05787">
    <property type="entry name" value="PhoX"/>
    <property type="match status" value="1"/>
</dbReference>
<dbReference type="InterPro" id="IPR008557">
    <property type="entry name" value="PhoX"/>
</dbReference>
<organism evidence="1">
    <name type="scientific">marine sediment metagenome</name>
    <dbReference type="NCBI Taxonomy" id="412755"/>
    <lineage>
        <taxon>unclassified sequences</taxon>
        <taxon>metagenomes</taxon>
        <taxon>ecological metagenomes</taxon>
    </lineage>
</organism>
<sequence length="658" mass="73574">MIEYKNPADFHQTVSELDDRVINPSDNPRLESLDLTRRQLLKGSLSAAAISFFSLGLTSKLVFAADKTPLNIPFIGFNNIQPQTGPDFDSVVVADGYKAQAFFSWGDKVVTGAVDWKKDASNTWQEQLKQAGDNNDGMHFFAFPDDVNRGLLVVNHEYVNPTLHKNGFAYIDGKRPLEEVKKEQAAHGVSVIELKKDKDNQWQRVYPSSYNRRISNLTPMKISGPLAQHDLMKTMADPEGVEIMGTLNNCSNGFTPWGTYLTCEENWHNYFVNQNKDDWNQRISHRRYGISTDNKANKYAWNTADQRYDATPKNDLPHQGFVNEPNRFGWVVEIDPFDPTSKPVKRTAFGRFCRECVAPSVAENGQMAFYSGDDTRGEYVYKFVPKQRFEKGKTPHTNDYLDDGTLYVARFNDDRSGVWLPLVHGQGALNAENGFVSQAEVLVNARAAADLLGATPMDRPEWATINPHNLDVYVSLTNNTKRGLDFELNAANPRPDNEHGQIIKIVEDDADPAATQFVWDIFLLAGERKGSVDKEGQAIPKNLIGNINGDIFSSPDGLGFDQDGRLWILTDYDDDNAAMHNMGTNQVLCANPTTKEVKRFLVGPRGCELTGITWSPDYTTMWVNIQHPGISYPASDGVTRPRATTVMITKNDGGVIGS</sequence>
<accession>A0A0F9R066</accession>
<dbReference type="SUPFAM" id="SSF101898">
    <property type="entry name" value="NHL repeat"/>
    <property type="match status" value="1"/>
</dbReference>
<dbReference type="Gene3D" id="2.120.10.30">
    <property type="entry name" value="TolB, C-terminal domain"/>
    <property type="match status" value="1"/>
</dbReference>
<dbReference type="AlphaFoldDB" id="A0A0F9R066"/>
<reference evidence="1" key="1">
    <citation type="journal article" date="2015" name="Nature">
        <title>Complex archaea that bridge the gap between prokaryotes and eukaryotes.</title>
        <authorList>
            <person name="Spang A."/>
            <person name="Saw J.H."/>
            <person name="Jorgensen S.L."/>
            <person name="Zaremba-Niedzwiedzka K."/>
            <person name="Martijn J."/>
            <person name="Lind A.E."/>
            <person name="van Eijk R."/>
            <person name="Schleper C."/>
            <person name="Guy L."/>
            <person name="Ettema T.J."/>
        </authorList>
    </citation>
    <scope>NUCLEOTIDE SEQUENCE</scope>
</reference>
<protein>
    <recommendedName>
        <fullName evidence="2">Tat pathway signal protein</fullName>
    </recommendedName>
</protein>
<evidence type="ECO:0000313" key="1">
    <source>
        <dbReference type="EMBL" id="KKN42567.1"/>
    </source>
</evidence>
<dbReference type="EMBL" id="LAZR01001572">
    <property type="protein sequence ID" value="KKN42567.1"/>
    <property type="molecule type" value="Genomic_DNA"/>
</dbReference>
<proteinExistence type="predicted"/>
<comment type="caution">
    <text evidence="1">The sequence shown here is derived from an EMBL/GenBank/DDBJ whole genome shotgun (WGS) entry which is preliminary data.</text>
</comment>
<dbReference type="PANTHER" id="PTHR35399">
    <property type="entry name" value="SLR8030 PROTEIN"/>
    <property type="match status" value="1"/>
</dbReference>
<gene>
    <name evidence="1" type="ORF">LCGC14_0711910</name>
</gene>
<name>A0A0F9R066_9ZZZZ</name>
<dbReference type="InterPro" id="IPR011042">
    <property type="entry name" value="6-blade_b-propeller_TolB-like"/>
</dbReference>
<evidence type="ECO:0008006" key="2">
    <source>
        <dbReference type="Google" id="ProtNLM"/>
    </source>
</evidence>